<dbReference type="Gene3D" id="3.20.20.70">
    <property type="entry name" value="Aldolase class I"/>
    <property type="match status" value="1"/>
</dbReference>
<comment type="pathway">
    <text evidence="1">Carbohydrate acid metabolism.</text>
</comment>
<comment type="caution">
    <text evidence="6">The sequence shown here is derived from an EMBL/GenBank/DDBJ whole genome shotgun (WGS) entry which is preliminary data.</text>
</comment>
<sequence length="211" mass="22015">MQSKNVEKFAQLMARCPIVAILRGVHPDEVLEIGEALISNGIEIIEVPLNSPEPFESIRRLQARFGETALIGAGTVVTVEQVDRVRDAGGALVVSPNINPAVVRRTVETGLVSLPGVATPSEAYVALEAGAHAVKAFPADQIGCVALQAWKTILPAGTRLLAVGGVDEATLPRFRAAGITGFGVGGSLYKPGALPEQVGLVAKKLHNACLN</sequence>
<dbReference type="Pfam" id="PF01081">
    <property type="entry name" value="Aldolase"/>
    <property type="match status" value="1"/>
</dbReference>
<evidence type="ECO:0000313" key="7">
    <source>
        <dbReference type="Proteomes" id="UP001189757"/>
    </source>
</evidence>
<keyword evidence="4 6" id="KW-0456">Lyase</keyword>
<dbReference type="EC" id="4.1.2.21" evidence="6"/>
<dbReference type="EMBL" id="CATZLL010000011">
    <property type="protein sequence ID" value="CAJ0817934.1"/>
    <property type="molecule type" value="Genomic_DNA"/>
</dbReference>
<evidence type="ECO:0000256" key="1">
    <source>
        <dbReference type="ARBA" id="ARBA00004761"/>
    </source>
</evidence>
<name>A0ABM9K8P8_9RALS</name>
<accession>A0ABM9K8P8</accession>
<comment type="subunit">
    <text evidence="3">Homotrimer.</text>
</comment>
<dbReference type="InterPro" id="IPR013785">
    <property type="entry name" value="Aldolase_TIM"/>
</dbReference>
<dbReference type="PANTHER" id="PTHR30246:SF1">
    <property type="entry name" value="2-DEHYDRO-3-DEOXY-6-PHOSPHOGALACTONATE ALDOLASE-RELATED"/>
    <property type="match status" value="1"/>
</dbReference>
<dbReference type="NCBIfam" id="NF006600">
    <property type="entry name" value="PRK09140.1"/>
    <property type="match status" value="1"/>
</dbReference>
<reference evidence="6 7" key="1">
    <citation type="submission" date="2023-07" db="EMBL/GenBank/DDBJ databases">
        <authorList>
            <person name="Peeters C."/>
        </authorList>
    </citation>
    <scope>NUCLEOTIDE SEQUENCE [LARGE SCALE GENOMIC DNA]</scope>
    <source>
        <strain evidence="6 7">LMG 18101</strain>
    </source>
</reference>
<evidence type="ECO:0000256" key="4">
    <source>
        <dbReference type="ARBA" id="ARBA00023239"/>
    </source>
</evidence>
<evidence type="ECO:0000256" key="5">
    <source>
        <dbReference type="ARBA" id="ARBA00023277"/>
    </source>
</evidence>
<keyword evidence="7" id="KW-1185">Reference proteome</keyword>
<evidence type="ECO:0000256" key="3">
    <source>
        <dbReference type="ARBA" id="ARBA00011233"/>
    </source>
</evidence>
<dbReference type="GO" id="GO:0008674">
    <property type="term" value="F:2-dehydro-3-deoxy-6-phosphogalactonate aldolase activity"/>
    <property type="evidence" value="ECO:0007669"/>
    <property type="project" value="UniProtKB-EC"/>
</dbReference>
<evidence type="ECO:0000313" key="6">
    <source>
        <dbReference type="EMBL" id="CAJ0817934.1"/>
    </source>
</evidence>
<dbReference type="PANTHER" id="PTHR30246">
    <property type="entry name" value="2-KETO-3-DEOXY-6-PHOSPHOGLUCONATE ALDOLASE"/>
    <property type="match status" value="1"/>
</dbReference>
<protein>
    <submittedName>
        <fullName evidence="6">2-dehydro-3-deoxy-6-phosphogalactonate aldolase</fullName>
        <ecNumber evidence="6">4.1.2.21</ecNumber>
    </submittedName>
</protein>
<dbReference type="Proteomes" id="UP001189757">
    <property type="component" value="Unassembled WGS sequence"/>
</dbReference>
<proteinExistence type="inferred from homology"/>
<dbReference type="CDD" id="cd00452">
    <property type="entry name" value="KDPG_aldolase"/>
    <property type="match status" value="1"/>
</dbReference>
<gene>
    <name evidence="6" type="primary">dgoA_2</name>
    <name evidence="6" type="ORF">LMG18101_03438</name>
</gene>
<organism evidence="6 7">
    <name type="scientific">Ralstonia flaminis</name>
    <dbReference type="NCBI Taxonomy" id="3058597"/>
    <lineage>
        <taxon>Bacteria</taxon>
        <taxon>Pseudomonadati</taxon>
        <taxon>Pseudomonadota</taxon>
        <taxon>Betaproteobacteria</taxon>
        <taxon>Burkholderiales</taxon>
        <taxon>Burkholderiaceae</taxon>
        <taxon>Ralstonia</taxon>
    </lineage>
</organism>
<dbReference type="InterPro" id="IPR000887">
    <property type="entry name" value="Aldlse_KDPG_KHG"/>
</dbReference>
<dbReference type="SUPFAM" id="SSF51569">
    <property type="entry name" value="Aldolase"/>
    <property type="match status" value="1"/>
</dbReference>
<comment type="similarity">
    <text evidence="2">Belongs to the KHG/KDPG aldolase family.</text>
</comment>
<keyword evidence="5" id="KW-0119">Carbohydrate metabolism</keyword>
<evidence type="ECO:0000256" key="2">
    <source>
        <dbReference type="ARBA" id="ARBA00006906"/>
    </source>
</evidence>